<organism evidence="3 7">
    <name type="scientific">Paraburkholderia phenoliruptrix</name>
    <dbReference type="NCBI Taxonomy" id="252970"/>
    <lineage>
        <taxon>Bacteria</taxon>
        <taxon>Pseudomonadati</taxon>
        <taxon>Pseudomonadota</taxon>
        <taxon>Betaproteobacteria</taxon>
        <taxon>Burkholderiales</taxon>
        <taxon>Burkholderiaceae</taxon>
        <taxon>Paraburkholderia</taxon>
    </lineage>
</organism>
<dbReference type="EMBL" id="CADILN010000001">
    <property type="protein sequence ID" value="CAB4047451.1"/>
    <property type="molecule type" value="Genomic_DNA"/>
</dbReference>
<evidence type="ECO:0000313" key="6">
    <source>
        <dbReference type="Proteomes" id="UP000494102"/>
    </source>
</evidence>
<evidence type="ECO:0000313" key="5">
    <source>
        <dbReference type="EMBL" id="MEX3749372.1"/>
    </source>
</evidence>
<evidence type="ECO:0000313" key="7">
    <source>
        <dbReference type="Proteomes" id="UP000494249"/>
    </source>
</evidence>
<protein>
    <submittedName>
        <fullName evidence="3">Uncharacterized protein</fullName>
    </submittedName>
</protein>
<feature type="compositionally biased region" description="Basic and acidic residues" evidence="1">
    <location>
        <begin position="55"/>
        <end position="67"/>
    </location>
</feature>
<evidence type="ECO:0000256" key="1">
    <source>
        <dbReference type="SAM" id="MobiDB-lite"/>
    </source>
</evidence>
<dbReference type="Proteomes" id="UP000494102">
    <property type="component" value="Unassembled WGS sequence"/>
</dbReference>
<gene>
    <name evidence="5" type="ORF">AB3X84_05090</name>
    <name evidence="3" type="ORF">LMG22037_05069</name>
    <name evidence="4" type="ORF">LMG9964_01083</name>
</gene>
<evidence type="ECO:0000313" key="4">
    <source>
        <dbReference type="EMBL" id="CAB4047451.1"/>
    </source>
</evidence>
<dbReference type="Proteomes" id="UP000494249">
    <property type="component" value="Unassembled WGS sequence"/>
</dbReference>
<proteinExistence type="predicted"/>
<dbReference type="EMBL" id="CADIKB010000033">
    <property type="protein sequence ID" value="CAB3724784.1"/>
    <property type="molecule type" value="Genomic_DNA"/>
</dbReference>
<dbReference type="GeneID" id="27799794"/>
<evidence type="ECO:0000313" key="8">
    <source>
        <dbReference type="Proteomes" id="UP001558535"/>
    </source>
</evidence>
<name>A0A6J5C2H0_9BURK</name>
<feature type="region of interest" description="Disordered" evidence="1">
    <location>
        <begin position="44"/>
        <end position="91"/>
    </location>
</feature>
<dbReference type="AlphaFoldDB" id="A0A6J5C2H0"/>
<reference evidence="5 8" key="2">
    <citation type="submission" date="2024-07" db="EMBL/GenBank/DDBJ databases">
        <title>A survey of Mimosa microsymbionts across Brazilian biomes reveals a high diversity of Paraburkholderia nodulating endemic species, but also that Cupriavidus is common as a symbiont of widespread species.</title>
        <authorList>
            <person name="Rouws L."/>
            <person name="Barauna A."/>
            <person name="Beukes C."/>
            <person name="Rouws J.R.C."/>
            <person name="De Faria S.M."/>
            <person name="Gross E."/>
            <person name="Bueno Dos Reis Junior F."/>
            <person name="Simon M.F."/>
            <person name="Maluk M."/>
            <person name="Odee D.W."/>
            <person name="Kenicer G."/>
            <person name="Young J.P.W."/>
            <person name="Reis V.M."/>
            <person name="Zilli J."/>
            <person name="James E.K."/>
        </authorList>
    </citation>
    <scope>NUCLEOTIDE SEQUENCE [LARGE SCALE GENOMIC DNA]</scope>
    <source>
        <strain evidence="5 8">BR14375</strain>
    </source>
</reference>
<dbReference type="RefSeq" id="WP_028359618.1">
    <property type="nucleotide sequence ID" value="NZ_CADFGL010000031.1"/>
</dbReference>
<reference evidence="6 7" key="1">
    <citation type="submission" date="2020-04" db="EMBL/GenBank/DDBJ databases">
        <authorList>
            <person name="De Canck E."/>
        </authorList>
    </citation>
    <scope>NUCLEOTIDE SEQUENCE [LARGE SCALE GENOMIC DNA]</scope>
    <source>
        <strain evidence="3 7">LMG 22037</strain>
        <strain evidence="4 6">LMG 9964</strain>
    </source>
</reference>
<feature type="chain" id="PRO_5044644265" evidence="2">
    <location>
        <begin position="29"/>
        <end position="91"/>
    </location>
</feature>
<sequence length="91" mass="9650">MAKRIRLSIVAVGLACAGCLAGMNAAQASDRLLKLLQLQTLRRMAPDAAPAKKNSAGDDTKRQDQGTDNRPPPTQPYNRGAPDNSAPARKP</sequence>
<evidence type="ECO:0000313" key="3">
    <source>
        <dbReference type="EMBL" id="CAB3724784.1"/>
    </source>
</evidence>
<dbReference type="EMBL" id="JBFPKE010000001">
    <property type="protein sequence ID" value="MEX3749372.1"/>
    <property type="molecule type" value="Genomic_DNA"/>
</dbReference>
<feature type="signal peptide" evidence="2">
    <location>
        <begin position="1"/>
        <end position="28"/>
    </location>
</feature>
<keyword evidence="8" id="KW-1185">Reference proteome</keyword>
<accession>A0A6J5C2H0</accession>
<keyword evidence="2" id="KW-0732">Signal</keyword>
<dbReference type="Proteomes" id="UP001558535">
    <property type="component" value="Unassembled WGS sequence"/>
</dbReference>
<evidence type="ECO:0000256" key="2">
    <source>
        <dbReference type="SAM" id="SignalP"/>
    </source>
</evidence>